<protein>
    <recommendedName>
        <fullName evidence="1">AAR2 C-terminal domain-containing protein</fullName>
    </recommendedName>
</protein>
<dbReference type="InterPro" id="IPR033648">
    <property type="entry name" value="AAR2_C"/>
</dbReference>
<dbReference type="InterPro" id="IPR007946">
    <property type="entry name" value="AAR2"/>
</dbReference>
<dbReference type="EMBL" id="JABMIG020000118">
    <property type="protein sequence ID" value="KAL3791106.1"/>
    <property type="molecule type" value="Genomic_DNA"/>
</dbReference>
<dbReference type="PANTHER" id="PTHR12689:SF4">
    <property type="entry name" value="PROTEIN AAR2 HOMOLOG"/>
    <property type="match status" value="1"/>
</dbReference>
<dbReference type="CDD" id="cd13778">
    <property type="entry name" value="Aar2_C"/>
    <property type="match status" value="1"/>
</dbReference>
<reference evidence="2 3" key="1">
    <citation type="journal article" date="2020" name="G3 (Bethesda)">
        <title>Improved Reference Genome for Cyclotella cryptica CCMP332, a Model for Cell Wall Morphogenesis, Salinity Adaptation, and Lipid Production in Diatoms (Bacillariophyta).</title>
        <authorList>
            <person name="Roberts W.R."/>
            <person name="Downey K.M."/>
            <person name="Ruck E.C."/>
            <person name="Traller J.C."/>
            <person name="Alverson A.J."/>
        </authorList>
    </citation>
    <scope>NUCLEOTIDE SEQUENCE [LARGE SCALE GENOMIC DNA]</scope>
    <source>
        <strain evidence="2 3">CCMP332</strain>
    </source>
</reference>
<sequence>MNDTGAGGCIILLDVPPRSSIALDGITRVTPSSPLTSAPRSSSSSGFNRGLFIIDSISASSQFHLLVVRCGTSKERSKHDQNHGGSLPVGFVLLSKQSAVDGARLSSNYGYDWIFARRYDRQTEEISNKPLDEVTLGNLMLAITEQGGELKKIIMPYEQFMGSSNDSKNILSWTERTSLIDHSFLQKRHNLCHGDKIIPSCESSCDDRDVSYSSNMKDMSTETDGTSITYPPIPCIDRAMSARQLSRHSGTRSYISTLHPSLRTWLLSGGECCSPSDAQVYASSPEEYIWKDLLNRYCNADNDDRREGEHNFLADIQFAFLIFLFLECHSSLEHWRDAVSMSSLTMTTPTTFESTRDARVQTYSLPIHQSNFTLQLLSTLYAQLSCIETDFFQEVEYSSGDNNFLVGALRRLRLACGGLDEMNETVKMIKKESSRLDKLALDRFHLQISTSPNLSDNSFENEVANKSLETEADQHDVECDDDNLRKEQLDPDEMDDEDGPVIVPISEVEASISRSSVELLQAQKHCTFIDAENEYDLRTRYPLLYAAMAPQEDLLMCCARILDDRNDVSLVREAASYLETVEAHRT</sequence>
<accession>A0ABD3PV47</accession>
<dbReference type="AlphaFoldDB" id="A0ABD3PV47"/>
<organism evidence="2 3">
    <name type="scientific">Cyclotella cryptica</name>
    <dbReference type="NCBI Taxonomy" id="29204"/>
    <lineage>
        <taxon>Eukaryota</taxon>
        <taxon>Sar</taxon>
        <taxon>Stramenopiles</taxon>
        <taxon>Ochrophyta</taxon>
        <taxon>Bacillariophyta</taxon>
        <taxon>Coscinodiscophyceae</taxon>
        <taxon>Thalassiosirophycidae</taxon>
        <taxon>Stephanodiscales</taxon>
        <taxon>Stephanodiscaceae</taxon>
        <taxon>Cyclotella</taxon>
    </lineage>
</organism>
<keyword evidence="3" id="KW-1185">Reference proteome</keyword>
<feature type="domain" description="AAR2 C-terminal" evidence="1">
    <location>
        <begin position="291"/>
        <end position="448"/>
    </location>
</feature>
<dbReference type="Proteomes" id="UP001516023">
    <property type="component" value="Unassembled WGS sequence"/>
</dbReference>
<dbReference type="PANTHER" id="PTHR12689">
    <property type="entry name" value="A1 CISTRON SPLICING FACTOR AAR2-RELATED"/>
    <property type="match status" value="1"/>
</dbReference>
<dbReference type="Pfam" id="PF05282">
    <property type="entry name" value="AAR2"/>
    <property type="match status" value="1"/>
</dbReference>
<proteinExistence type="predicted"/>
<gene>
    <name evidence="2" type="ORF">HJC23_012091</name>
</gene>
<dbReference type="InterPro" id="IPR038514">
    <property type="entry name" value="AAR2_C_sf"/>
</dbReference>
<evidence type="ECO:0000259" key="1">
    <source>
        <dbReference type="Pfam" id="PF05282"/>
    </source>
</evidence>
<evidence type="ECO:0000313" key="2">
    <source>
        <dbReference type="EMBL" id="KAL3791106.1"/>
    </source>
</evidence>
<name>A0ABD3PV47_9STRA</name>
<evidence type="ECO:0000313" key="3">
    <source>
        <dbReference type="Proteomes" id="UP001516023"/>
    </source>
</evidence>
<dbReference type="Gene3D" id="1.25.40.550">
    <property type="entry name" value="Aar2, C-terminal domain-like"/>
    <property type="match status" value="1"/>
</dbReference>
<comment type="caution">
    <text evidence="2">The sequence shown here is derived from an EMBL/GenBank/DDBJ whole genome shotgun (WGS) entry which is preliminary data.</text>
</comment>